<organism evidence="2 3">
    <name type="scientific">Thalassoglobus neptunius</name>
    <dbReference type="NCBI Taxonomy" id="1938619"/>
    <lineage>
        <taxon>Bacteria</taxon>
        <taxon>Pseudomonadati</taxon>
        <taxon>Planctomycetota</taxon>
        <taxon>Planctomycetia</taxon>
        <taxon>Planctomycetales</taxon>
        <taxon>Planctomycetaceae</taxon>
        <taxon>Thalassoglobus</taxon>
    </lineage>
</organism>
<dbReference type="Proteomes" id="UP000317243">
    <property type="component" value="Unassembled WGS sequence"/>
</dbReference>
<name>A0A5C5X4D4_9PLAN</name>
<evidence type="ECO:0000313" key="2">
    <source>
        <dbReference type="EMBL" id="TWT57740.1"/>
    </source>
</evidence>
<sequence length="138" mass="14970">MKRVGLFVIGAGALIGAGCGNLSCFRSHSDSPCLQACVDGSCSPCVPGRTMQPVQSPKAEEPQEMTPEKETPPPKQLQEANEYSPEAEFDAPLPPPVKRVNYDVNADVESRFLEQRLIYHPPARKPILAPINNALSND</sequence>
<dbReference type="AlphaFoldDB" id="A0A5C5X4D4"/>
<accession>A0A5C5X4D4</accession>
<feature type="compositionally biased region" description="Basic and acidic residues" evidence="1">
    <location>
        <begin position="58"/>
        <end position="72"/>
    </location>
</feature>
<evidence type="ECO:0000313" key="3">
    <source>
        <dbReference type="Proteomes" id="UP000317243"/>
    </source>
</evidence>
<dbReference type="PROSITE" id="PS51257">
    <property type="entry name" value="PROKAR_LIPOPROTEIN"/>
    <property type="match status" value="1"/>
</dbReference>
<feature type="region of interest" description="Disordered" evidence="1">
    <location>
        <begin position="48"/>
        <end position="96"/>
    </location>
</feature>
<evidence type="ECO:0000256" key="1">
    <source>
        <dbReference type="SAM" id="MobiDB-lite"/>
    </source>
</evidence>
<gene>
    <name evidence="2" type="ORF">KOR42_11060</name>
</gene>
<protein>
    <submittedName>
        <fullName evidence="2">Uncharacterized protein</fullName>
    </submittedName>
</protein>
<dbReference type="RefSeq" id="WP_146507648.1">
    <property type="nucleotide sequence ID" value="NZ_SIHI01000001.1"/>
</dbReference>
<dbReference type="EMBL" id="SIHI01000001">
    <property type="protein sequence ID" value="TWT57740.1"/>
    <property type="molecule type" value="Genomic_DNA"/>
</dbReference>
<reference evidence="2 3" key="1">
    <citation type="submission" date="2019-02" db="EMBL/GenBank/DDBJ databases">
        <title>Deep-cultivation of Planctomycetes and their phenomic and genomic characterization uncovers novel biology.</title>
        <authorList>
            <person name="Wiegand S."/>
            <person name="Jogler M."/>
            <person name="Boedeker C."/>
            <person name="Pinto D."/>
            <person name="Vollmers J."/>
            <person name="Rivas-Marin E."/>
            <person name="Kohn T."/>
            <person name="Peeters S.H."/>
            <person name="Heuer A."/>
            <person name="Rast P."/>
            <person name="Oberbeckmann S."/>
            <person name="Bunk B."/>
            <person name="Jeske O."/>
            <person name="Meyerdierks A."/>
            <person name="Storesund J.E."/>
            <person name="Kallscheuer N."/>
            <person name="Luecker S."/>
            <person name="Lage O.M."/>
            <person name="Pohl T."/>
            <person name="Merkel B.J."/>
            <person name="Hornburger P."/>
            <person name="Mueller R.-W."/>
            <person name="Bruemmer F."/>
            <person name="Labrenz M."/>
            <person name="Spormann A.M."/>
            <person name="Op Den Camp H."/>
            <person name="Overmann J."/>
            <person name="Amann R."/>
            <person name="Jetten M.S.M."/>
            <person name="Mascher T."/>
            <person name="Medema M.H."/>
            <person name="Devos D.P."/>
            <person name="Kaster A.-K."/>
            <person name="Ovreas L."/>
            <person name="Rohde M."/>
            <person name="Galperin M.Y."/>
            <person name="Jogler C."/>
        </authorList>
    </citation>
    <scope>NUCLEOTIDE SEQUENCE [LARGE SCALE GENOMIC DNA]</scope>
    <source>
        <strain evidence="2 3">KOR42</strain>
    </source>
</reference>
<keyword evidence="3" id="KW-1185">Reference proteome</keyword>
<comment type="caution">
    <text evidence="2">The sequence shown here is derived from an EMBL/GenBank/DDBJ whole genome shotgun (WGS) entry which is preliminary data.</text>
</comment>
<proteinExistence type="predicted"/>